<dbReference type="EMBL" id="JADCNM010000008">
    <property type="protein sequence ID" value="KAG0472288.1"/>
    <property type="molecule type" value="Genomic_DNA"/>
</dbReference>
<gene>
    <name evidence="1" type="ORF">HPP92_016834</name>
</gene>
<protein>
    <submittedName>
        <fullName evidence="1">Uncharacterized protein</fullName>
    </submittedName>
</protein>
<organism evidence="1 2">
    <name type="scientific">Vanilla planifolia</name>
    <name type="common">Vanilla</name>
    <dbReference type="NCBI Taxonomy" id="51239"/>
    <lineage>
        <taxon>Eukaryota</taxon>
        <taxon>Viridiplantae</taxon>
        <taxon>Streptophyta</taxon>
        <taxon>Embryophyta</taxon>
        <taxon>Tracheophyta</taxon>
        <taxon>Spermatophyta</taxon>
        <taxon>Magnoliopsida</taxon>
        <taxon>Liliopsida</taxon>
        <taxon>Asparagales</taxon>
        <taxon>Orchidaceae</taxon>
        <taxon>Vanilloideae</taxon>
        <taxon>Vanilleae</taxon>
        <taxon>Vanilla</taxon>
    </lineage>
</organism>
<reference evidence="1 2" key="1">
    <citation type="journal article" date="2020" name="Nat. Food">
        <title>A phased Vanilla planifolia genome enables genetic improvement of flavour and production.</title>
        <authorList>
            <person name="Hasing T."/>
            <person name="Tang H."/>
            <person name="Brym M."/>
            <person name="Khazi F."/>
            <person name="Huang T."/>
            <person name="Chambers A.H."/>
        </authorList>
    </citation>
    <scope>NUCLEOTIDE SEQUENCE [LARGE SCALE GENOMIC DNA]</scope>
    <source>
        <tissue evidence="1">Leaf</tissue>
    </source>
</reference>
<dbReference type="Proteomes" id="UP000639772">
    <property type="component" value="Unassembled WGS sequence"/>
</dbReference>
<dbReference type="AlphaFoldDB" id="A0A835QIV1"/>
<comment type="caution">
    <text evidence="1">The sequence shown here is derived from an EMBL/GenBank/DDBJ whole genome shotgun (WGS) entry which is preliminary data.</text>
</comment>
<evidence type="ECO:0000313" key="1">
    <source>
        <dbReference type="EMBL" id="KAG0472288.1"/>
    </source>
</evidence>
<accession>A0A835QIV1</accession>
<proteinExistence type="predicted"/>
<sequence>MDSKLKDDLLDDLHDSKLIMVCNLPMKMTVKSIIVIEDIDCSASLTRLICCPLRPLLLLQHLVSQLLNDFGTAQLCSRVVVVPWRRKDLPSSC</sequence>
<name>A0A835QIV1_VANPL</name>
<evidence type="ECO:0000313" key="2">
    <source>
        <dbReference type="Proteomes" id="UP000639772"/>
    </source>
</evidence>